<name>A0ABV5MFP7_9ACTN</name>
<feature type="transmembrane region" description="Helical" evidence="2">
    <location>
        <begin position="47"/>
        <end position="68"/>
    </location>
</feature>
<feature type="region of interest" description="Disordered" evidence="1">
    <location>
        <begin position="1"/>
        <end position="23"/>
    </location>
</feature>
<evidence type="ECO:0000313" key="4">
    <source>
        <dbReference type="Proteomes" id="UP001589608"/>
    </source>
</evidence>
<proteinExistence type="predicted"/>
<dbReference type="Proteomes" id="UP001589608">
    <property type="component" value="Unassembled WGS sequence"/>
</dbReference>
<evidence type="ECO:0008006" key="5">
    <source>
        <dbReference type="Google" id="ProtNLM"/>
    </source>
</evidence>
<keyword evidence="2" id="KW-1133">Transmembrane helix</keyword>
<keyword evidence="4" id="KW-1185">Reference proteome</keyword>
<dbReference type="RefSeq" id="WP_223102587.1">
    <property type="nucleotide sequence ID" value="NZ_CP061913.1"/>
</dbReference>
<protein>
    <recommendedName>
        <fullName evidence="5">CU044_5270 family protein</fullName>
    </recommendedName>
</protein>
<reference evidence="3 4" key="1">
    <citation type="submission" date="2024-09" db="EMBL/GenBank/DDBJ databases">
        <authorList>
            <person name="Sun Q."/>
            <person name="Mori K."/>
        </authorList>
    </citation>
    <scope>NUCLEOTIDE SEQUENCE [LARGE SCALE GENOMIC DNA]</scope>
    <source>
        <strain evidence="3 4">JCM 3307</strain>
    </source>
</reference>
<dbReference type="EMBL" id="JBHMCA010000054">
    <property type="protein sequence ID" value="MFB9447672.1"/>
    <property type="molecule type" value="Genomic_DNA"/>
</dbReference>
<accession>A0ABV5MFP7</accession>
<sequence length="309" mass="32137">MNHQELHARLEAADPARNVPIGPGDPDAVLRRAAVAADLDPPRRRRALAVAAVALAVVAVLTGAAVLLRPHPSVQPAPPPVAPTVRAGCLAELAGQVQPAPYDGVRGAYEYQRQSIPGSRVYAIPGHPGQVAGAYWHAEVQTWRAADGSGRRVTDNGIVTIGDNASLEYFQAHQDQLPTPAPHEDESFGPGRLPAAAALDLSVALPPAQALATVAELNTDRIPGRDQRAAILRYLAALPGLACEGLMNVGDSGAGLLVTARSGASPAPGPGDGDAAAVFNRSTGELMAFGRTGGRWKCVYLQRNMVNSK</sequence>
<gene>
    <name evidence="3" type="ORF">ACFFTR_31660</name>
</gene>
<keyword evidence="2" id="KW-0472">Membrane</keyword>
<comment type="caution">
    <text evidence="3">The sequence shown here is derived from an EMBL/GenBank/DDBJ whole genome shotgun (WGS) entry which is preliminary data.</text>
</comment>
<organism evidence="3 4">
    <name type="scientific">Dactylosporangium vinaceum</name>
    <dbReference type="NCBI Taxonomy" id="53362"/>
    <lineage>
        <taxon>Bacteria</taxon>
        <taxon>Bacillati</taxon>
        <taxon>Actinomycetota</taxon>
        <taxon>Actinomycetes</taxon>
        <taxon>Micromonosporales</taxon>
        <taxon>Micromonosporaceae</taxon>
        <taxon>Dactylosporangium</taxon>
    </lineage>
</organism>
<feature type="compositionally biased region" description="Basic and acidic residues" evidence="1">
    <location>
        <begin position="1"/>
        <end position="14"/>
    </location>
</feature>
<evidence type="ECO:0000256" key="1">
    <source>
        <dbReference type="SAM" id="MobiDB-lite"/>
    </source>
</evidence>
<evidence type="ECO:0000256" key="2">
    <source>
        <dbReference type="SAM" id="Phobius"/>
    </source>
</evidence>
<keyword evidence="2" id="KW-0812">Transmembrane</keyword>
<evidence type="ECO:0000313" key="3">
    <source>
        <dbReference type="EMBL" id="MFB9447672.1"/>
    </source>
</evidence>